<evidence type="ECO:0000256" key="1">
    <source>
        <dbReference type="ARBA" id="ARBA00022737"/>
    </source>
</evidence>
<dbReference type="InterPro" id="IPR019734">
    <property type="entry name" value="TPR_rpt"/>
</dbReference>
<name>A0A814DDA9_9BILA</name>
<evidence type="ECO:0000256" key="4">
    <source>
        <dbReference type="SAM" id="MobiDB-lite"/>
    </source>
</evidence>
<reference evidence="5" key="1">
    <citation type="submission" date="2021-02" db="EMBL/GenBank/DDBJ databases">
        <authorList>
            <person name="Nowell W R."/>
        </authorList>
    </citation>
    <scope>NUCLEOTIDE SEQUENCE</scope>
</reference>
<dbReference type="PANTHER" id="PTHR45641">
    <property type="entry name" value="TETRATRICOPEPTIDE REPEAT PROTEIN (AFU_ORTHOLOGUE AFUA_6G03870)"/>
    <property type="match status" value="1"/>
</dbReference>
<feature type="compositionally biased region" description="Pro residues" evidence="4">
    <location>
        <begin position="377"/>
        <end position="408"/>
    </location>
</feature>
<dbReference type="SMART" id="SM00028">
    <property type="entry name" value="TPR"/>
    <property type="match status" value="5"/>
</dbReference>
<dbReference type="PANTHER" id="PTHR45641:SF19">
    <property type="entry name" value="NEPHROCYSTIN-3"/>
    <property type="match status" value="1"/>
</dbReference>
<evidence type="ECO:0000313" key="6">
    <source>
        <dbReference type="Proteomes" id="UP000663845"/>
    </source>
</evidence>
<dbReference type="Proteomes" id="UP000663845">
    <property type="component" value="Unassembled WGS sequence"/>
</dbReference>
<keyword evidence="1" id="KW-0677">Repeat</keyword>
<dbReference type="InterPro" id="IPR011990">
    <property type="entry name" value="TPR-like_helical_dom_sf"/>
</dbReference>
<dbReference type="EMBL" id="CAJNOG010000107">
    <property type="protein sequence ID" value="CAF0952808.1"/>
    <property type="molecule type" value="Genomic_DNA"/>
</dbReference>
<keyword evidence="2 3" id="KW-0802">TPR repeat</keyword>
<dbReference type="Gene3D" id="1.25.40.10">
    <property type="entry name" value="Tetratricopeptide repeat domain"/>
    <property type="match status" value="2"/>
</dbReference>
<accession>A0A814DDA9</accession>
<evidence type="ECO:0000313" key="5">
    <source>
        <dbReference type="EMBL" id="CAF0952808.1"/>
    </source>
</evidence>
<dbReference type="Pfam" id="PF13424">
    <property type="entry name" value="TPR_12"/>
    <property type="match status" value="1"/>
</dbReference>
<dbReference type="SUPFAM" id="SSF48452">
    <property type="entry name" value="TPR-like"/>
    <property type="match status" value="2"/>
</dbReference>
<gene>
    <name evidence="5" type="ORF">JYZ213_LOCUS13398</name>
</gene>
<evidence type="ECO:0000256" key="2">
    <source>
        <dbReference type="ARBA" id="ARBA00022803"/>
    </source>
</evidence>
<evidence type="ECO:0000256" key="3">
    <source>
        <dbReference type="PROSITE-ProRule" id="PRU00339"/>
    </source>
</evidence>
<comment type="caution">
    <text evidence="5">The sequence shown here is derived from an EMBL/GenBank/DDBJ whole genome shotgun (WGS) entry which is preliminary data.</text>
</comment>
<feature type="repeat" description="TPR" evidence="3">
    <location>
        <begin position="488"/>
        <end position="521"/>
    </location>
</feature>
<dbReference type="AlphaFoldDB" id="A0A814DDA9"/>
<protein>
    <submittedName>
        <fullName evidence="5">Uncharacterized protein</fullName>
    </submittedName>
</protein>
<organism evidence="5 6">
    <name type="scientific">Adineta steineri</name>
    <dbReference type="NCBI Taxonomy" id="433720"/>
    <lineage>
        <taxon>Eukaryota</taxon>
        <taxon>Metazoa</taxon>
        <taxon>Spiralia</taxon>
        <taxon>Gnathifera</taxon>
        <taxon>Rotifera</taxon>
        <taxon>Eurotatoria</taxon>
        <taxon>Bdelloidea</taxon>
        <taxon>Adinetida</taxon>
        <taxon>Adinetidae</taxon>
        <taxon>Adineta</taxon>
    </lineage>
</organism>
<sequence length="682" mass="77206">MATSNTLRTNDNYESIIFIWFNSQEQSNVNMVGPLRAINNNVQTFTESSSCFEMIQSSNEKIFFISSLNNNQLIATIHDFPAVEAIFILDPNAGDVRGHFPKLFGIFTQQEELLRLVKDVLDTFEQVQLEEFSFEQDKIFLWSQLWKEELINRKVSSNKNALIEITRQYYRDNSRIMAVIEEFDKSYRPGEVINWCSRSPFPARFLFHALRSHNKVQLNACRFLFVDATRFFRQHLKQKSSDQVYRGMKLSDAELDKFEAHIGELVCTSGFFPCTKLRTNALTLASLPTYRPDLSSVLIKIDCDASSLFTEISNKQTSSLIVFDPCMTFRIVYVNRGPMSVIKIKTAGDSGKKFALEYMQNHKSDTITAVLDELLRPPTPPPKPPTPPPPPKPPTPPPPPKPVTPPPAEIINITPSFITVEETKAEQYVGQGDINLALSTYQRIQPMTARILNRMGDLSAVKKSDYDYALQCHQQALKMQKESNEDISGTLVYIGNAHRGRREYDIALNFYNQALELRQNNPTTSPATIAANFLSISKAHWARREYPQAITNAEQALAIQEALVPPQEPEVGVTLSLLGNFHRDTRDYTSALDLCTRALDIFERILSPYSSLTAGVLYQLGKIHLNLGALSDAQQSLEQANKIYRRIVPAGHPDRVSAENELQRVNQFLEQNQDNQGGNSVL</sequence>
<feature type="region of interest" description="Disordered" evidence="4">
    <location>
        <begin position="374"/>
        <end position="408"/>
    </location>
</feature>
<dbReference type="PROSITE" id="PS50005">
    <property type="entry name" value="TPR"/>
    <property type="match status" value="1"/>
</dbReference>
<proteinExistence type="predicted"/>